<dbReference type="GO" id="GO:0016020">
    <property type="term" value="C:membrane"/>
    <property type="evidence" value="ECO:0007669"/>
    <property type="project" value="UniProtKB-SubCell"/>
</dbReference>
<dbReference type="GO" id="GO:0022857">
    <property type="term" value="F:transmembrane transporter activity"/>
    <property type="evidence" value="ECO:0007669"/>
    <property type="project" value="InterPro"/>
</dbReference>
<evidence type="ECO:0000256" key="4">
    <source>
        <dbReference type="ARBA" id="ARBA00022989"/>
    </source>
</evidence>
<dbReference type="InterPro" id="IPR036259">
    <property type="entry name" value="MFS_trans_sf"/>
</dbReference>
<dbReference type="AlphaFoldDB" id="A0A371DE04"/>
<feature type="domain" description="Major facilitator superfamily (MFS) profile" evidence="8">
    <location>
        <begin position="38"/>
        <end position="496"/>
    </location>
</feature>
<evidence type="ECO:0000313" key="9">
    <source>
        <dbReference type="EMBL" id="RDX50764.1"/>
    </source>
</evidence>
<evidence type="ECO:0000259" key="8">
    <source>
        <dbReference type="PROSITE" id="PS50850"/>
    </source>
</evidence>
<gene>
    <name evidence="9" type="ORF">OH76DRAFT_1348582</name>
</gene>
<keyword evidence="3 7" id="KW-0812">Transmembrane</keyword>
<dbReference type="SUPFAM" id="SSF103473">
    <property type="entry name" value="MFS general substrate transporter"/>
    <property type="match status" value="1"/>
</dbReference>
<dbReference type="InterPro" id="IPR020846">
    <property type="entry name" value="MFS_dom"/>
</dbReference>
<proteinExistence type="predicted"/>
<feature type="transmembrane region" description="Helical" evidence="7">
    <location>
        <begin position="393"/>
        <end position="412"/>
    </location>
</feature>
<feature type="compositionally biased region" description="Basic and acidic residues" evidence="6">
    <location>
        <begin position="518"/>
        <end position="539"/>
    </location>
</feature>
<dbReference type="PROSITE" id="PS50850">
    <property type="entry name" value="MFS"/>
    <property type="match status" value="1"/>
</dbReference>
<evidence type="ECO:0000313" key="10">
    <source>
        <dbReference type="Proteomes" id="UP000256964"/>
    </source>
</evidence>
<feature type="transmembrane region" description="Helical" evidence="7">
    <location>
        <begin position="332"/>
        <end position="356"/>
    </location>
</feature>
<comment type="subcellular location">
    <subcellularLocation>
        <location evidence="1">Membrane</location>
        <topology evidence="1">Multi-pass membrane protein</topology>
    </subcellularLocation>
</comment>
<name>A0A371DE04_9APHY</name>
<organism evidence="9 10">
    <name type="scientific">Lentinus brumalis</name>
    <dbReference type="NCBI Taxonomy" id="2498619"/>
    <lineage>
        <taxon>Eukaryota</taxon>
        <taxon>Fungi</taxon>
        <taxon>Dikarya</taxon>
        <taxon>Basidiomycota</taxon>
        <taxon>Agaricomycotina</taxon>
        <taxon>Agaricomycetes</taxon>
        <taxon>Polyporales</taxon>
        <taxon>Polyporaceae</taxon>
        <taxon>Lentinus</taxon>
    </lineage>
</organism>
<dbReference type="InterPro" id="IPR011701">
    <property type="entry name" value="MFS"/>
</dbReference>
<dbReference type="PANTHER" id="PTHR42718:SF9">
    <property type="entry name" value="MAJOR FACILITATOR SUPERFAMILY MULTIDRUG TRANSPORTER MFSC"/>
    <property type="match status" value="1"/>
</dbReference>
<feature type="transmembrane region" description="Helical" evidence="7">
    <location>
        <begin position="103"/>
        <end position="123"/>
    </location>
</feature>
<dbReference type="Pfam" id="PF07690">
    <property type="entry name" value="MFS_1"/>
    <property type="match status" value="1"/>
</dbReference>
<evidence type="ECO:0000256" key="5">
    <source>
        <dbReference type="ARBA" id="ARBA00023136"/>
    </source>
</evidence>
<dbReference type="EMBL" id="KZ857398">
    <property type="protein sequence ID" value="RDX50764.1"/>
    <property type="molecule type" value="Genomic_DNA"/>
</dbReference>
<keyword evidence="2" id="KW-0813">Transport</keyword>
<evidence type="ECO:0000256" key="7">
    <source>
        <dbReference type="SAM" id="Phobius"/>
    </source>
</evidence>
<feature type="transmembrane region" description="Helical" evidence="7">
    <location>
        <begin position="473"/>
        <end position="492"/>
    </location>
</feature>
<dbReference type="Proteomes" id="UP000256964">
    <property type="component" value="Unassembled WGS sequence"/>
</dbReference>
<reference evidence="9 10" key="1">
    <citation type="journal article" date="2018" name="Biotechnol. Biofuels">
        <title>Integrative visual omics of the white-rot fungus Polyporus brumalis exposes the biotechnological potential of its oxidative enzymes for delignifying raw plant biomass.</title>
        <authorList>
            <person name="Miyauchi S."/>
            <person name="Rancon A."/>
            <person name="Drula E."/>
            <person name="Hage H."/>
            <person name="Chaduli D."/>
            <person name="Favel A."/>
            <person name="Grisel S."/>
            <person name="Henrissat B."/>
            <person name="Herpoel-Gimbert I."/>
            <person name="Ruiz-Duenas F.J."/>
            <person name="Chevret D."/>
            <person name="Hainaut M."/>
            <person name="Lin J."/>
            <person name="Wang M."/>
            <person name="Pangilinan J."/>
            <person name="Lipzen A."/>
            <person name="Lesage-Meessen L."/>
            <person name="Navarro D."/>
            <person name="Riley R."/>
            <person name="Grigoriev I.V."/>
            <person name="Zhou S."/>
            <person name="Raouche S."/>
            <person name="Rosso M.N."/>
        </authorList>
    </citation>
    <scope>NUCLEOTIDE SEQUENCE [LARGE SCALE GENOMIC DNA]</scope>
    <source>
        <strain evidence="9 10">BRFM 1820</strain>
    </source>
</reference>
<evidence type="ECO:0000256" key="1">
    <source>
        <dbReference type="ARBA" id="ARBA00004141"/>
    </source>
</evidence>
<feature type="transmembrane region" description="Helical" evidence="7">
    <location>
        <begin position="36"/>
        <end position="62"/>
    </location>
</feature>
<protein>
    <submittedName>
        <fullName evidence="9">MFS general substrate transporter</fullName>
    </submittedName>
</protein>
<feature type="transmembrane region" description="Helical" evidence="7">
    <location>
        <begin position="433"/>
        <end position="453"/>
    </location>
</feature>
<feature type="transmembrane region" description="Helical" evidence="7">
    <location>
        <begin position="74"/>
        <end position="91"/>
    </location>
</feature>
<accession>A0A371DE04</accession>
<dbReference type="OrthoDB" id="440755at2759"/>
<evidence type="ECO:0000256" key="3">
    <source>
        <dbReference type="ARBA" id="ARBA00022692"/>
    </source>
</evidence>
<sequence length="569" mass="61335">MLAPPSAKPLASTVLSPAQTLVDGRVPQKFSTARRYVLLIIFCLAQFLDAFNNSALFSAIPVLVTSLDMNEAESTWIISAFQLTFASFLLISGRISDVYNPKFAFIGGVSGLGVLSIGAGFVTSKIPLIVLRALCGIAASMTIPSALTLLVNVFTEPAEQARAIGVFGGCGAVGNVLGLIIGAIFVQWANWSWVFWFVALVCMPIAVLCIFLIPKQEPRVDDIAIRGGSRWKSLDILGVSILTAALVLFIFAVTSGTTSGWGSAGVLVPLIISVFMVAGFFYFETTLPADRAAIPPRTWFLPNFLVLFFTALLPFLWWTTVFTIYTTLWQNVWHWSAISTAIHMIPIGVLAFAMSFTGSLSRVINSKWIILFGEGLCLIATILFAFADSPSKYWPYVFPAFVLGSAGAMLTYTHTNIAIFRTSPSSMAGTVGAIFNGALQLGSAVGISAVGSIEASVEATHGGPESYAGRAAAFWFLLALVVIELISMLVFYRISKEGTAETDAAVVQKEKNLDDVEDAAVEKGIRQSEAEREEAERTPTVEQPQFIEDAPTSERVEVREPSVQGDLNV</sequence>
<evidence type="ECO:0000256" key="6">
    <source>
        <dbReference type="SAM" id="MobiDB-lite"/>
    </source>
</evidence>
<feature type="transmembrane region" description="Helical" evidence="7">
    <location>
        <begin position="193"/>
        <end position="213"/>
    </location>
</feature>
<keyword evidence="4 7" id="KW-1133">Transmembrane helix</keyword>
<dbReference type="PANTHER" id="PTHR42718">
    <property type="entry name" value="MAJOR FACILITATOR SUPERFAMILY MULTIDRUG TRANSPORTER MFSC"/>
    <property type="match status" value="1"/>
</dbReference>
<dbReference type="Gene3D" id="1.20.1250.20">
    <property type="entry name" value="MFS general substrate transporter like domains"/>
    <property type="match status" value="2"/>
</dbReference>
<feature type="region of interest" description="Disordered" evidence="6">
    <location>
        <begin position="518"/>
        <end position="569"/>
    </location>
</feature>
<feature type="transmembrane region" description="Helical" evidence="7">
    <location>
        <begin position="129"/>
        <end position="151"/>
    </location>
</feature>
<feature type="transmembrane region" description="Helical" evidence="7">
    <location>
        <begin position="163"/>
        <end position="187"/>
    </location>
</feature>
<dbReference type="STRING" id="139420.A0A371DE04"/>
<feature type="transmembrane region" description="Helical" evidence="7">
    <location>
        <begin position="304"/>
        <end position="326"/>
    </location>
</feature>
<feature type="transmembrane region" description="Helical" evidence="7">
    <location>
        <begin position="234"/>
        <end position="254"/>
    </location>
</feature>
<keyword evidence="10" id="KW-1185">Reference proteome</keyword>
<evidence type="ECO:0000256" key="2">
    <source>
        <dbReference type="ARBA" id="ARBA00022448"/>
    </source>
</evidence>
<keyword evidence="5 7" id="KW-0472">Membrane</keyword>
<feature type="transmembrane region" description="Helical" evidence="7">
    <location>
        <begin position="368"/>
        <end position="387"/>
    </location>
</feature>
<feature type="transmembrane region" description="Helical" evidence="7">
    <location>
        <begin position="260"/>
        <end position="283"/>
    </location>
</feature>